<sequence>MILTASRLHQLATQYPLLKDNWHYLTAATLTACNQPDELPVLYHFALKREQFIKSNRSFNDDELFKEAVDITNKFINLNHRGDFKNKIFTEVSNAAGLSKENNFKLQLQLTECFREGLLKSIALVGLPKVINSMILLKSVTPEPLRLTTPNRDFAIESDLDIRKRGEDYWNKIYKGKLASRISNQLNQAHPDLWGYTLNHVYAPLLSFSKILSPKNSSLLIISCLIPQDVNPQLKGHYKGALNNGCTPEEINQARDLAISVSKWSGITWKNEVALLKTKL</sequence>
<comment type="caution">
    <text evidence="2">The sequence shown here is derived from an EMBL/GenBank/DDBJ whole genome shotgun (WGS) entry which is preliminary data.</text>
</comment>
<dbReference type="InterPro" id="IPR052999">
    <property type="entry name" value="PTS1_Protein"/>
</dbReference>
<dbReference type="GO" id="GO:0051920">
    <property type="term" value="F:peroxiredoxin activity"/>
    <property type="evidence" value="ECO:0007669"/>
    <property type="project" value="InterPro"/>
</dbReference>
<accession>A0A9P8P8Y7</accession>
<dbReference type="OrthoDB" id="5537330at2759"/>
<reference evidence="2" key="2">
    <citation type="submission" date="2021-01" db="EMBL/GenBank/DDBJ databases">
        <authorList>
            <person name="Schikora-Tamarit M.A."/>
        </authorList>
    </citation>
    <scope>NUCLEOTIDE SEQUENCE</scope>
    <source>
        <strain evidence="2">CBS6341</strain>
    </source>
</reference>
<name>A0A9P8P8Y7_9ASCO</name>
<dbReference type="Proteomes" id="UP000769528">
    <property type="component" value="Unassembled WGS sequence"/>
</dbReference>
<protein>
    <recommendedName>
        <fullName evidence="1">Carboxymuconolactone decarboxylase-like domain-containing protein</fullName>
    </recommendedName>
</protein>
<gene>
    <name evidence="2" type="ORF">WICMUC_005334</name>
</gene>
<feature type="domain" description="Carboxymuconolactone decarboxylase-like" evidence="1">
    <location>
        <begin position="210"/>
        <end position="268"/>
    </location>
</feature>
<dbReference type="EMBL" id="JAEUBF010001392">
    <property type="protein sequence ID" value="KAH3666987.1"/>
    <property type="molecule type" value="Genomic_DNA"/>
</dbReference>
<evidence type="ECO:0000313" key="2">
    <source>
        <dbReference type="EMBL" id="KAH3666987.1"/>
    </source>
</evidence>
<reference evidence="2" key="1">
    <citation type="journal article" date="2021" name="Open Biol.">
        <title>Shared evolutionary footprints suggest mitochondrial oxidative damage underlies multiple complex I losses in fungi.</title>
        <authorList>
            <person name="Schikora-Tamarit M.A."/>
            <person name="Marcet-Houben M."/>
            <person name="Nosek J."/>
            <person name="Gabaldon T."/>
        </authorList>
    </citation>
    <scope>NUCLEOTIDE SEQUENCE</scope>
    <source>
        <strain evidence="2">CBS6341</strain>
    </source>
</reference>
<dbReference type="InterPro" id="IPR029032">
    <property type="entry name" value="AhpD-like"/>
</dbReference>
<evidence type="ECO:0000259" key="1">
    <source>
        <dbReference type="Pfam" id="PF02627"/>
    </source>
</evidence>
<dbReference type="InterPro" id="IPR003779">
    <property type="entry name" value="CMD-like"/>
</dbReference>
<proteinExistence type="predicted"/>
<dbReference type="PANTHER" id="PTHR28180">
    <property type="entry name" value="CONSERVED MITOCHONDRIAL PROTEIN-RELATED"/>
    <property type="match status" value="1"/>
</dbReference>
<organism evidence="2 3">
    <name type="scientific">Wickerhamomyces mucosus</name>
    <dbReference type="NCBI Taxonomy" id="1378264"/>
    <lineage>
        <taxon>Eukaryota</taxon>
        <taxon>Fungi</taxon>
        <taxon>Dikarya</taxon>
        <taxon>Ascomycota</taxon>
        <taxon>Saccharomycotina</taxon>
        <taxon>Saccharomycetes</taxon>
        <taxon>Phaffomycetales</taxon>
        <taxon>Wickerhamomycetaceae</taxon>
        <taxon>Wickerhamomyces</taxon>
    </lineage>
</organism>
<dbReference type="PROSITE" id="PS51257">
    <property type="entry name" value="PROKAR_LIPOPROTEIN"/>
    <property type="match status" value="1"/>
</dbReference>
<evidence type="ECO:0000313" key="3">
    <source>
        <dbReference type="Proteomes" id="UP000769528"/>
    </source>
</evidence>
<dbReference type="AlphaFoldDB" id="A0A9P8P8Y7"/>
<dbReference type="PANTHER" id="PTHR28180:SF2">
    <property type="entry name" value="PEROXISOMAL PROTEIN 2"/>
    <property type="match status" value="1"/>
</dbReference>
<dbReference type="Gene3D" id="1.20.1290.10">
    <property type="entry name" value="AhpD-like"/>
    <property type="match status" value="1"/>
</dbReference>
<dbReference type="SUPFAM" id="SSF69118">
    <property type="entry name" value="AhpD-like"/>
    <property type="match status" value="1"/>
</dbReference>
<dbReference type="Pfam" id="PF02627">
    <property type="entry name" value="CMD"/>
    <property type="match status" value="1"/>
</dbReference>
<keyword evidence="3" id="KW-1185">Reference proteome</keyword>